<dbReference type="GO" id="GO:0005789">
    <property type="term" value="C:endoplasmic reticulum membrane"/>
    <property type="evidence" value="ECO:0007669"/>
    <property type="project" value="UniProtKB-SubCell"/>
</dbReference>
<keyword evidence="2 9" id="KW-0328">Glycosyltransferase</keyword>
<keyword evidence="3" id="KW-0808">Transferase</keyword>
<organism evidence="10 11">
    <name type="scientific">Electrophorus electricus</name>
    <name type="common">Electric eel</name>
    <name type="synonym">Gymnotus electricus</name>
    <dbReference type="NCBI Taxonomy" id="8005"/>
    <lineage>
        <taxon>Eukaryota</taxon>
        <taxon>Metazoa</taxon>
        <taxon>Chordata</taxon>
        <taxon>Craniata</taxon>
        <taxon>Vertebrata</taxon>
        <taxon>Euteleostomi</taxon>
        <taxon>Actinopterygii</taxon>
        <taxon>Neopterygii</taxon>
        <taxon>Teleostei</taxon>
        <taxon>Ostariophysi</taxon>
        <taxon>Gymnotiformes</taxon>
        <taxon>Gymnotoidei</taxon>
        <taxon>Gymnotidae</taxon>
        <taxon>Electrophorus</taxon>
    </lineage>
</organism>
<dbReference type="EC" id="2.4.1.-" evidence="9"/>
<reference evidence="11" key="1">
    <citation type="journal article" date="2014" name="Science">
        <title>Nonhuman genetics. Genomic basis for the convergent evolution of electric organs.</title>
        <authorList>
            <person name="Gallant J.R."/>
            <person name="Traeger L.L."/>
            <person name="Volkening J.D."/>
            <person name="Moffett H."/>
            <person name="Chen P.H."/>
            <person name="Novina C.D."/>
            <person name="Phillips G.N.Jr."/>
            <person name="Anand R."/>
            <person name="Wells G.B."/>
            <person name="Pinch M."/>
            <person name="Guth R."/>
            <person name="Unguez G.A."/>
            <person name="Albert J.S."/>
            <person name="Zakon H.H."/>
            <person name="Samanta M.P."/>
            <person name="Sussman M.R."/>
        </authorList>
    </citation>
    <scope>NUCLEOTIDE SEQUENCE [LARGE SCALE GENOMIC DNA]</scope>
</reference>
<feature type="transmembrane region" description="Helical" evidence="9">
    <location>
        <begin position="28"/>
        <end position="53"/>
    </location>
</feature>
<comment type="similarity">
    <text evidence="9">Belongs to the glycosyltransferase 22 family.</text>
</comment>
<reference evidence="10" key="5">
    <citation type="submission" date="2025-09" db="UniProtKB">
        <authorList>
            <consortium name="Ensembl"/>
        </authorList>
    </citation>
    <scope>IDENTIFICATION</scope>
</reference>
<evidence type="ECO:0000313" key="11">
    <source>
        <dbReference type="Proteomes" id="UP000314983"/>
    </source>
</evidence>
<dbReference type="Ensembl" id="ENSEEET00000000622.2">
    <property type="protein sequence ID" value="ENSEEEP00000000608.2"/>
    <property type="gene ID" value="ENSEEEG00000000390.2"/>
</dbReference>
<proteinExistence type="inferred from homology"/>
<dbReference type="Proteomes" id="UP000314983">
    <property type="component" value="Chromosome 4"/>
</dbReference>
<keyword evidence="7 9" id="KW-0472">Membrane</keyword>
<dbReference type="GO" id="GO:0000026">
    <property type="term" value="F:alpha-1,2-mannosyltransferase activity"/>
    <property type="evidence" value="ECO:0007669"/>
    <property type="project" value="TreeGrafter"/>
</dbReference>
<keyword evidence="4 9" id="KW-0812">Transmembrane</keyword>
<evidence type="ECO:0000313" key="10">
    <source>
        <dbReference type="Ensembl" id="ENSEEEP00000000608.2"/>
    </source>
</evidence>
<dbReference type="STRING" id="8005.ENSEEEP00000000608"/>
<protein>
    <recommendedName>
        <fullName evidence="9">Mannosyltransferase</fullName>
        <ecNumber evidence="9">2.4.1.-</ecNumber>
    </recommendedName>
</protein>
<name>A0A4W4DNF4_ELEEL</name>
<reference evidence="10" key="4">
    <citation type="submission" date="2025-08" db="UniProtKB">
        <authorList>
            <consortium name="Ensembl"/>
        </authorList>
    </citation>
    <scope>IDENTIFICATION</scope>
</reference>
<evidence type="ECO:0000256" key="1">
    <source>
        <dbReference type="ARBA" id="ARBA00004477"/>
    </source>
</evidence>
<gene>
    <name evidence="10" type="primary">PIGB</name>
</gene>
<feature type="transmembrane region" description="Helical" evidence="9">
    <location>
        <begin position="313"/>
        <end position="329"/>
    </location>
</feature>
<keyword evidence="11" id="KW-1185">Reference proteome</keyword>
<sequence>MERIRARFLFGLPTSSEPVKLRTRKSKLYNCHVILAGFFGGSVTVFSVIFRLVNCLLVQTSFVPDEYWQSLEISHGMSWEWREGIRGYSYPLFFAVIYKILHLLRYDTVQLLILLPRVAQALLTALADVKLYHLVRRSEGPDVAKWTFFCQLCSWFTWYCCTRTLTNSMETTLTVLALYYYPLCTDKTHNSWKYLSLVSWAVVVRPTALVVWLPLLFHHLWRAENKLKLITHQGLPVAAAALVSSALIDCIFYGKWIFVQWNFLKFNIFHNVGKFYGTHPWHWYLTQGFVAVIGPHLPVFLHGCSLTSTRHRVLLITIIWTLLVYSFLAHKEFRFIYPVLPFCMIFCGMSLAQLRAWRSCAACALLVLNLAAAFYTGLVHQRGVLDLMAHLQHLCDITDPPSPPEPEVLFLMPCHSTPFYSHLHCPVRLRFLECPPDLTGKQDYVDEAALFYADPLRWLGSSYPNTSMLPTHVVLFDPLEKEISAFLDGNKFVKEAELFHTHLPEGRVGRKIFKFEKKTKRMSTDIHFCLF</sequence>
<keyword evidence="5 9" id="KW-0256">Endoplasmic reticulum</keyword>
<reference evidence="11" key="2">
    <citation type="journal article" date="2017" name="Sci. Adv.">
        <title>A tail of two voltages: Proteomic comparison of the three electric organs of the electric eel.</title>
        <authorList>
            <person name="Traeger L.L."/>
            <person name="Sabat G."/>
            <person name="Barrett-Wilt G.A."/>
            <person name="Wells G.B."/>
            <person name="Sussman M.R."/>
        </authorList>
    </citation>
    <scope>NUCLEOTIDE SEQUENCE [LARGE SCALE GENOMIC DNA]</scope>
</reference>
<evidence type="ECO:0000256" key="2">
    <source>
        <dbReference type="ARBA" id="ARBA00022676"/>
    </source>
</evidence>
<evidence type="ECO:0000256" key="8">
    <source>
        <dbReference type="ARBA" id="ARBA00093333"/>
    </source>
</evidence>
<evidence type="ECO:0000256" key="4">
    <source>
        <dbReference type="ARBA" id="ARBA00022692"/>
    </source>
</evidence>
<feature type="transmembrane region" description="Helical" evidence="9">
    <location>
        <begin position="359"/>
        <end position="378"/>
    </location>
</feature>
<dbReference type="Pfam" id="PF03901">
    <property type="entry name" value="Glyco_transf_22"/>
    <property type="match status" value="1"/>
</dbReference>
<reference evidence="10" key="3">
    <citation type="submission" date="2020-05" db="EMBL/GenBank/DDBJ databases">
        <title>Electrophorus electricus (electric eel) genome, fEleEle1, primary haplotype.</title>
        <authorList>
            <person name="Myers G."/>
            <person name="Meyer A."/>
            <person name="Fedrigo O."/>
            <person name="Formenti G."/>
            <person name="Rhie A."/>
            <person name="Tracey A."/>
            <person name="Sims Y."/>
            <person name="Jarvis E.D."/>
        </authorList>
    </citation>
    <scope>NUCLEOTIDE SEQUENCE [LARGE SCALE GENOMIC DNA]</scope>
</reference>
<dbReference type="GO" id="GO:0006506">
    <property type="term" value="P:GPI anchor biosynthetic process"/>
    <property type="evidence" value="ECO:0007669"/>
    <property type="project" value="TreeGrafter"/>
</dbReference>
<feature type="transmembrane region" description="Helical" evidence="9">
    <location>
        <begin position="281"/>
        <end position="301"/>
    </location>
</feature>
<evidence type="ECO:0000256" key="3">
    <source>
        <dbReference type="ARBA" id="ARBA00022679"/>
    </source>
</evidence>
<dbReference type="OMA" id="HHMVFNN"/>
<comment type="subcellular location">
    <subcellularLocation>
        <location evidence="1 9">Endoplasmic reticulum membrane</location>
        <topology evidence="1 9">Multi-pass membrane protein</topology>
    </subcellularLocation>
</comment>
<evidence type="ECO:0000256" key="5">
    <source>
        <dbReference type="ARBA" id="ARBA00022824"/>
    </source>
</evidence>
<comment type="function">
    <text evidence="8">Alpha-1,2-mannosyltransferase that catalyzes the transfer of the third mannose, via an alpha-1,2 bond, from a dolichol-phosphate-mannose (Dol-P-Man) to an alpha-D-Man-(1-&gt;6)-2-PEtn-alpha-D-Man-(1-&gt;4)-alpha-D-GlcN-(1-&gt;6)-(1-radyl,2-acyl-sn-glycero-3-phospho)-2-acyl-inositol intermediate to generate an alpha-D-Man-(1-&gt;2)-alpha-D-Man-(1-&gt;6)-2-PEtn-alpha-D-Man-(1-&gt;4)-alpha-D-GlcN-(1-&gt;6)-(1-radyl,2-acyl-sn-glycero-3-phospho)-2-acyl-inositol (also termed H6) and participates in the nineth step of the glycosylphosphatidylinositol-anchor biosynthesis. May also add the third mannose to an alpha-D-Man-(1-&gt;6)-alpha-D-Man-(1-&gt;4)-alpha-D-GlcN-(1-&gt;6)-(1-radyl,2-acyl-sn-glycero-3-phospho)-2-acyl-inositol (also termed H3) intermediate generating an alpha-D-Man-(1-&gt;2)-alpha-D-Man-(1-&gt;6)-alpha-D-Man-(1-&gt;4)-alpha-D-GlcN-(1-&gt;6)-(1-radyl,2-acyl-sn-glycero-3-phospho)-2-acyl-inositol (also termed H4).</text>
</comment>
<feature type="transmembrane region" description="Helical" evidence="9">
    <location>
        <begin position="197"/>
        <end position="217"/>
    </location>
</feature>
<evidence type="ECO:0000256" key="6">
    <source>
        <dbReference type="ARBA" id="ARBA00022989"/>
    </source>
</evidence>
<evidence type="ECO:0000256" key="7">
    <source>
        <dbReference type="ARBA" id="ARBA00023136"/>
    </source>
</evidence>
<accession>A0A4W4DNF4</accession>
<dbReference type="InterPro" id="IPR005599">
    <property type="entry name" value="GPI_mannosylTrfase"/>
</dbReference>
<dbReference type="PANTHER" id="PTHR22760">
    <property type="entry name" value="GLYCOSYLTRANSFERASE"/>
    <property type="match status" value="1"/>
</dbReference>
<keyword evidence="6 9" id="KW-1133">Transmembrane helix</keyword>
<feature type="transmembrane region" description="Helical" evidence="9">
    <location>
        <begin position="335"/>
        <end position="352"/>
    </location>
</feature>
<feature type="transmembrane region" description="Helical" evidence="9">
    <location>
        <begin position="237"/>
        <end position="261"/>
    </location>
</feature>
<dbReference type="AlphaFoldDB" id="A0A4W4DNF4"/>
<dbReference type="PANTHER" id="PTHR22760:SF4">
    <property type="entry name" value="GPI MANNOSYLTRANSFERASE 3"/>
    <property type="match status" value="1"/>
</dbReference>
<evidence type="ECO:0000256" key="9">
    <source>
        <dbReference type="RuleBase" id="RU363075"/>
    </source>
</evidence>
<dbReference type="GeneTree" id="ENSGT00950000183090"/>